<evidence type="ECO:0000256" key="5">
    <source>
        <dbReference type="ARBA" id="ARBA00022553"/>
    </source>
</evidence>
<dbReference type="PANTHER" id="PTHR43711">
    <property type="entry name" value="TWO-COMPONENT HISTIDINE KINASE"/>
    <property type="match status" value="1"/>
</dbReference>
<evidence type="ECO:0000256" key="10">
    <source>
        <dbReference type="ARBA" id="ARBA00023012"/>
    </source>
</evidence>
<dbReference type="InterPro" id="IPR003594">
    <property type="entry name" value="HATPase_dom"/>
</dbReference>
<organism evidence="16 17">
    <name type="scientific">Pseudobacillus wudalianchiensis</name>
    <dbReference type="NCBI Taxonomy" id="1743143"/>
    <lineage>
        <taxon>Bacteria</taxon>
        <taxon>Bacillati</taxon>
        <taxon>Bacillota</taxon>
        <taxon>Bacilli</taxon>
        <taxon>Bacillales</taxon>
        <taxon>Bacillaceae</taxon>
        <taxon>Pseudobacillus</taxon>
    </lineage>
</organism>
<dbReference type="InterPro" id="IPR050736">
    <property type="entry name" value="Sensor_HK_Regulatory"/>
</dbReference>
<keyword evidence="9" id="KW-0067">ATP-binding</keyword>
<dbReference type="InterPro" id="IPR004358">
    <property type="entry name" value="Sig_transdc_His_kin-like_C"/>
</dbReference>
<feature type="domain" description="Histidine kinase" evidence="14">
    <location>
        <begin position="305"/>
        <end position="520"/>
    </location>
</feature>
<dbReference type="GO" id="GO:0005886">
    <property type="term" value="C:plasma membrane"/>
    <property type="evidence" value="ECO:0007669"/>
    <property type="project" value="UniProtKB-SubCell"/>
</dbReference>
<dbReference type="GO" id="GO:0000155">
    <property type="term" value="F:phosphorelay sensor kinase activity"/>
    <property type="evidence" value="ECO:0007669"/>
    <property type="project" value="InterPro"/>
</dbReference>
<keyword evidence="11 13" id="KW-0472">Membrane</keyword>
<dbReference type="EMBL" id="MAYT01000003">
    <property type="protein sequence ID" value="OCA91943.1"/>
    <property type="molecule type" value="Genomic_DNA"/>
</dbReference>
<dbReference type="PRINTS" id="PR00344">
    <property type="entry name" value="BCTRLSENSOR"/>
</dbReference>
<dbReference type="SUPFAM" id="SSF158472">
    <property type="entry name" value="HAMP domain-like"/>
    <property type="match status" value="1"/>
</dbReference>
<keyword evidence="13" id="KW-1133">Transmembrane helix</keyword>
<keyword evidence="5" id="KW-0597">Phosphoprotein</keyword>
<evidence type="ECO:0000259" key="15">
    <source>
        <dbReference type="PROSITE" id="PS50885"/>
    </source>
</evidence>
<protein>
    <recommendedName>
        <fullName evidence="3">histidine kinase</fullName>
        <ecNumber evidence="3">2.7.13.3</ecNumber>
    </recommendedName>
</protein>
<evidence type="ECO:0000256" key="3">
    <source>
        <dbReference type="ARBA" id="ARBA00012438"/>
    </source>
</evidence>
<dbReference type="CDD" id="cd06225">
    <property type="entry name" value="HAMP"/>
    <property type="match status" value="1"/>
</dbReference>
<dbReference type="SUPFAM" id="SSF47384">
    <property type="entry name" value="Homodimeric domain of signal transducing histidine kinase"/>
    <property type="match status" value="1"/>
</dbReference>
<proteinExistence type="predicted"/>
<dbReference type="Proteomes" id="UP000092578">
    <property type="component" value="Unassembled WGS sequence"/>
</dbReference>
<dbReference type="FunFam" id="3.30.565.10:FF:000006">
    <property type="entry name" value="Sensor histidine kinase WalK"/>
    <property type="match status" value="1"/>
</dbReference>
<evidence type="ECO:0000256" key="12">
    <source>
        <dbReference type="SAM" id="Coils"/>
    </source>
</evidence>
<keyword evidence="6" id="KW-0808">Transferase</keyword>
<dbReference type="PROSITE" id="PS50885">
    <property type="entry name" value="HAMP"/>
    <property type="match status" value="1"/>
</dbReference>
<reference evidence="17" key="1">
    <citation type="submission" date="2016-05" db="EMBL/GenBank/DDBJ databases">
        <authorList>
            <person name="Liu B."/>
            <person name="Wang J."/>
            <person name="Zhu Y."/>
            <person name="Liu G."/>
            <person name="Chen Q."/>
            <person name="Chen Z."/>
            <person name="Lan J."/>
            <person name="Che J."/>
            <person name="Ge C."/>
            <person name="Shi H."/>
            <person name="Pan Z."/>
            <person name="Liu X."/>
        </authorList>
    </citation>
    <scope>NUCLEOTIDE SEQUENCE [LARGE SCALE GENOMIC DNA]</scope>
    <source>
        <strain evidence="17">FJAT-27215</strain>
    </source>
</reference>
<keyword evidence="12" id="KW-0175">Coiled coil</keyword>
<dbReference type="Pfam" id="PF02518">
    <property type="entry name" value="HATPase_c"/>
    <property type="match status" value="1"/>
</dbReference>
<accession>A0A1B9B7A0</accession>
<dbReference type="InterPro" id="IPR036097">
    <property type="entry name" value="HisK_dim/P_sf"/>
</dbReference>
<dbReference type="SMART" id="SM00387">
    <property type="entry name" value="HATPase_c"/>
    <property type="match status" value="1"/>
</dbReference>
<evidence type="ECO:0000256" key="7">
    <source>
        <dbReference type="ARBA" id="ARBA00022741"/>
    </source>
</evidence>
<dbReference type="Gene3D" id="6.10.340.10">
    <property type="match status" value="1"/>
</dbReference>
<sequence>MITGFRKSIRKQFLFIMLAMLFLLMMGAAAAYLIGEQLTEGYKEKRKAMNEKVQTVRFVESSFKNTVFSMRGYIAFENEKELQQAYDSSRDLQRAIREFEPLASSSREKKLFTELADFRRLYMNHVVPKATVFVKDGDHESIHQLWASGVTDSVNFLIKEIEAERAGLNESIDLQYQQFLEQTKKLNIFTAIYVVFVLVVTSGAVWVLFRRIGHPLQELTTAAEKLAAGHEVQIRQLKRRDELGVLSTAFVHMARTIQEREHDLTAHNEELVMQQEELERMLAETEKMKNRLLELDRLKSELVSTVSHELRTPLASILGFTELMMKRSLGEEKQKKYLTTIHQEALRLTNLVNDFLDLQRMESGAFICSFERVDPKLLIERVIEAVSHTAHHHHFQLVDERSQKWLNGDEERLIQVFTNLISNAVKFSPKGGMIAVHLENDAHNMIINVKDEGLGIPAAEIPHLFKKFHRIDNSDRRKIGGTGLGLAICKEIIEAHGGEIMISSEYGKGSVFSIVLPLPAEGQQADHKTEAN</sequence>
<dbReference type="SUPFAM" id="SSF55874">
    <property type="entry name" value="ATPase domain of HSP90 chaperone/DNA topoisomerase II/histidine kinase"/>
    <property type="match status" value="1"/>
</dbReference>
<keyword evidence="8" id="KW-0418">Kinase</keyword>
<evidence type="ECO:0000256" key="11">
    <source>
        <dbReference type="ARBA" id="ARBA00023136"/>
    </source>
</evidence>
<evidence type="ECO:0000256" key="9">
    <source>
        <dbReference type="ARBA" id="ARBA00022840"/>
    </source>
</evidence>
<dbReference type="AlphaFoldDB" id="A0A1B9B7A0"/>
<dbReference type="Pfam" id="PF00512">
    <property type="entry name" value="HisKA"/>
    <property type="match status" value="1"/>
</dbReference>
<evidence type="ECO:0000256" key="6">
    <source>
        <dbReference type="ARBA" id="ARBA00022679"/>
    </source>
</evidence>
<dbReference type="CDD" id="cd00082">
    <property type="entry name" value="HisKA"/>
    <property type="match status" value="1"/>
</dbReference>
<evidence type="ECO:0000256" key="8">
    <source>
        <dbReference type="ARBA" id="ARBA00022777"/>
    </source>
</evidence>
<keyword evidence="13" id="KW-0812">Transmembrane</keyword>
<dbReference type="SMART" id="SM00304">
    <property type="entry name" value="HAMP"/>
    <property type="match status" value="1"/>
</dbReference>
<keyword evidence="7" id="KW-0547">Nucleotide-binding</keyword>
<dbReference type="PANTHER" id="PTHR43711:SF30">
    <property type="entry name" value="HISTIDINE KINASE"/>
    <property type="match status" value="1"/>
</dbReference>
<evidence type="ECO:0000256" key="4">
    <source>
        <dbReference type="ARBA" id="ARBA00022475"/>
    </source>
</evidence>
<dbReference type="CDD" id="cd16922">
    <property type="entry name" value="HATPase_EvgS-ArcB-TorS-like"/>
    <property type="match status" value="1"/>
</dbReference>
<dbReference type="InterPro" id="IPR003661">
    <property type="entry name" value="HisK_dim/P_dom"/>
</dbReference>
<dbReference type="RefSeq" id="WP_065409591.1">
    <property type="nucleotide sequence ID" value="NZ_MAYT01000003.1"/>
</dbReference>
<dbReference type="InterPro" id="IPR003660">
    <property type="entry name" value="HAMP_dom"/>
</dbReference>
<dbReference type="InterPro" id="IPR036890">
    <property type="entry name" value="HATPase_C_sf"/>
</dbReference>
<dbReference type="Pfam" id="PF00672">
    <property type="entry name" value="HAMP"/>
    <property type="match status" value="1"/>
</dbReference>
<evidence type="ECO:0000313" key="16">
    <source>
        <dbReference type="EMBL" id="OCA91943.1"/>
    </source>
</evidence>
<feature type="coiled-coil region" evidence="12">
    <location>
        <begin position="257"/>
        <end position="298"/>
    </location>
</feature>
<comment type="subcellular location">
    <subcellularLocation>
        <location evidence="2">Cell membrane</location>
        <topology evidence="2">Multi-pass membrane protein</topology>
    </subcellularLocation>
</comment>
<dbReference type="EC" id="2.7.13.3" evidence="3"/>
<comment type="catalytic activity">
    <reaction evidence="1">
        <text>ATP + protein L-histidine = ADP + protein N-phospho-L-histidine.</text>
        <dbReference type="EC" id="2.7.13.3"/>
    </reaction>
</comment>
<dbReference type="Gene3D" id="3.30.565.10">
    <property type="entry name" value="Histidine kinase-like ATPase, C-terminal domain"/>
    <property type="match status" value="1"/>
</dbReference>
<dbReference type="FunFam" id="1.10.287.130:FF:000001">
    <property type="entry name" value="Two-component sensor histidine kinase"/>
    <property type="match status" value="1"/>
</dbReference>
<keyword evidence="17" id="KW-1185">Reference proteome</keyword>
<evidence type="ECO:0000256" key="1">
    <source>
        <dbReference type="ARBA" id="ARBA00000085"/>
    </source>
</evidence>
<name>A0A1B9B7A0_9BACI</name>
<feature type="transmembrane region" description="Helical" evidence="13">
    <location>
        <begin position="188"/>
        <end position="209"/>
    </location>
</feature>
<dbReference type="InterPro" id="IPR005467">
    <property type="entry name" value="His_kinase_dom"/>
</dbReference>
<keyword evidence="10" id="KW-0902">Two-component regulatory system</keyword>
<evidence type="ECO:0000256" key="2">
    <source>
        <dbReference type="ARBA" id="ARBA00004651"/>
    </source>
</evidence>
<evidence type="ECO:0000313" key="17">
    <source>
        <dbReference type="Proteomes" id="UP000092578"/>
    </source>
</evidence>
<dbReference type="GO" id="GO:0005524">
    <property type="term" value="F:ATP binding"/>
    <property type="evidence" value="ECO:0007669"/>
    <property type="project" value="UniProtKB-KW"/>
</dbReference>
<comment type="caution">
    <text evidence="16">The sequence shown here is derived from an EMBL/GenBank/DDBJ whole genome shotgun (WGS) entry which is preliminary data.</text>
</comment>
<keyword evidence="4" id="KW-1003">Cell membrane</keyword>
<evidence type="ECO:0000259" key="14">
    <source>
        <dbReference type="PROSITE" id="PS50109"/>
    </source>
</evidence>
<dbReference type="SMART" id="SM00388">
    <property type="entry name" value="HisKA"/>
    <property type="match status" value="1"/>
</dbReference>
<dbReference type="PROSITE" id="PS50109">
    <property type="entry name" value="HIS_KIN"/>
    <property type="match status" value="1"/>
</dbReference>
<dbReference type="Gene3D" id="1.10.287.130">
    <property type="match status" value="1"/>
</dbReference>
<feature type="domain" description="HAMP" evidence="15">
    <location>
        <begin position="210"/>
        <end position="262"/>
    </location>
</feature>
<gene>
    <name evidence="16" type="ORF">A8F95_18710</name>
</gene>
<evidence type="ECO:0000256" key="13">
    <source>
        <dbReference type="SAM" id="Phobius"/>
    </source>
</evidence>